<comment type="caution">
    <text evidence="5">The sequence shown here is derived from an EMBL/GenBank/DDBJ whole genome shotgun (WGS) entry which is preliminary data.</text>
</comment>
<accession>A0A511YBD3</accession>
<dbReference type="Pfam" id="PF08545">
    <property type="entry name" value="ACP_syn_III"/>
    <property type="match status" value="1"/>
</dbReference>
<dbReference type="EMBL" id="BJYI01000009">
    <property type="protein sequence ID" value="GEN72501.1"/>
    <property type="molecule type" value="Genomic_DNA"/>
</dbReference>
<dbReference type="Proteomes" id="UP000321150">
    <property type="component" value="Unassembled WGS sequence"/>
</dbReference>
<dbReference type="GO" id="GO:0006633">
    <property type="term" value="P:fatty acid biosynthetic process"/>
    <property type="evidence" value="ECO:0007669"/>
    <property type="project" value="InterPro"/>
</dbReference>
<gene>
    <name evidence="5" type="ORF">CLA01_25730</name>
</gene>
<dbReference type="AlphaFoldDB" id="A0A511YBD3"/>
<evidence type="ECO:0000313" key="6">
    <source>
        <dbReference type="Proteomes" id="UP000321150"/>
    </source>
</evidence>
<dbReference type="InterPro" id="IPR016039">
    <property type="entry name" value="Thiolase-like"/>
</dbReference>
<protein>
    <submittedName>
        <fullName evidence="5">3-oxoacyl-ACP synthase</fullName>
    </submittedName>
</protein>
<dbReference type="RefSeq" id="WP_111958986.1">
    <property type="nucleotide sequence ID" value="NZ_BJYI01000009.1"/>
</dbReference>
<evidence type="ECO:0000313" key="5">
    <source>
        <dbReference type="EMBL" id="GEN72501.1"/>
    </source>
</evidence>
<organism evidence="5 6">
    <name type="scientific">Chryseobacterium lathyri</name>
    <dbReference type="NCBI Taxonomy" id="395933"/>
    <lineage>
        <taxon>Bacteria</taxon>
        <taxon>Pseudomonadati</taxon>
        <taxon>Bacteroidota</taxon>
        <taxon>Flavobacteriia</taxon>
        <taxon>Flavobacteriales</taxon>
        <taxon>Weeksellaceae</taxon>
        <taxon>Chryseobacterium group</taxon>
        <taxon>Chryseobacterium</taxon>
    </lineage>
</organism>
<dbReference type="GO" id="GO:0004315">
    <property type="term" value="F:3-oxoacyl-[acyl-carrier-protein] synthase activity"/>
    <property type="evidence" value="ECO:0007669"/>
    <property type="project" value="InterPro"/>
</dbReference>
<dbReference type="Gene3D" id="3.40.47.10">
    <property type="match status" value="1"/>
</dbReference>
<name>A0A511YBD3_9FLAO</name>
<feature type="domain" description="Beta-ketoacyl-[acyl-carrier-protein] synthase III N-terminal" evidence="4">
    <location>
        <begin position="107"/>
        <end position="184"/>
    </location>
</feature>
<evidence type="ECO:0000256" key="2">
    <source>
        <dbReference type="ARBA" id="ARBA00023315"/>
    </source>
</evidence>
<dbReference type="Pfam" id="PF08541">
    <property type="entry name" value="ACP_syn_III_C"/>
    <property type="match status" value="1"/>
</dbReference>
<dbReference type="InterPro" id="IPR013751">
    <property type="entry name" value="ACP_syn_III_N"/>
</dbReference>
<dbReference type="NCBIfam" id="NF006829">
    <property type="entry name" value="PRK09352.1"/>
    <property type="match status" value="1"/>
</dbReference>
<dbReference type="CDD" id="cd00830">
    <property type="entry name" value="KAS_III"/>
    <property type="match status" value="1"/>
</dbReference>
<feature type="domain" description="Beta-ketoacyl-[acyl-carrier-protein] synthase III C-terminal" evidence="3">
    <location>
        <begin position="236"/>
        <end position="320"/>
    </location>
</feature>
<dbReference type="PANTHER" id="PTHR34069:SF2">
    <property type="entry name" value="BETA-KETOACYL-[ACYL-CARRIER-PROTEIN] SYNTHASE III"/>
    <property type="match status" value="1"/>
</dbReference>
<proteinExistence type="predicted"/>
<dbReference type="GO" id="GO:0044550">
    <property type="term" value="P:secondary metabolite biosynthetic process"/>
    <property type="evidence" value="ECO:0007669"/>
    <property type="project" value="TreeGrafter"/>
</dbReference>
<keyword evidence="1" id="KW-0808">Transferase</keyword>
<dbReference type="OrthoDB" id="9815506at2"/>
<reference evidence="5 6" key="1">
    <citation type="submission" date="2019-07" db="EMBL/GenBank/DDBJ databases">
        <title>Whole genome shotgun sequence of Chryseobacterium lathyri NBRC 105250.</title>
        <authorList>
            <person name="Hosoyama A."/>
            <person name="Uohara A."/>
            <person name="Ohji S."/>
            <person name="Ichikawa N."/>
        </authorList>
    </citation>
    <scope>NUCLEOTIDE SEQUENCE [LARGE SCALE GENOMIC DNA]</scope>
    <source>
        <strain evidence="5 6">NBRC 105250</strain>
    </source>
</reference>
<dbReference type="SUPFAM" id="SSF53901">
    <property type="entry name" value="Thiolase-like"/>
    <property type="match status" value="1"/>
</dbReference>
<evidence type="ECO:0000259" key="4">
    <source>
        <dbReference type="Pfam" id="PF08545"/>
    </source>
</evidence>
<sequence>MAFIKHISTYIPEKVISNEEISKKFPDWESDKILEKIGIRNRNITGEDEFTSDIAVKALNKLVEEHQIDKSAIDYLIVCTQSPDYFLPATACLVQAQAGLNTTCGAIDINQGCSGYIYGLSLANALIDSKMMKNVVLITAETYSKHIHEGDKGNISLFGDAAAATLISEDGDYEILKFSVGTDGEGAKNLIVKNGAVRNKNTGDPEDRDNYLHMDGPKIFDFTSKAIPGLVEENLKLNGFEKSDIDTFIFHQANTFMLDFLRKRIKIPQENFVIDMLDYGNTVSSTIPIAFKNSLTARDPKNVMLVGFGVGYSWGAVCLRKNN</sequence>
<dbReference type="PANTHER" id="PTHR34069">
    <property type="entry name" value="3-OXOACYL-[ACYL-CARRIER-PROTEIN] SYNTHASE 3"/>
    <property type="match status" value="1"/>
</dbReference>
<evidence type="ECO:0000256" key="1">
    <source>
        <dbReference type="ARBA" id="ARBA00022679"/>
    </source>
</evidence>
<dbReference type="InterPro" id="IPR013747">
    <property type="entry name" value="ACP_syn_III_C"/>
</dbReference>
<evidence type="ECO:0000259" key="3">
    <source>
        <dbReference type="Pfam" id="PF08541"/>
    </source>
</evidence>
<keyword evidence="2" id="KW-0012">Acyltransferase</keyword>